<comment type="caution">
    <text evidence="1">The sequence shown here is derived from an EMBL/GenBank/DDBJ whole genome shotgun (WGS) entry which is preliminary data.</text>
</comment>
<dbReference type="SUPFAM" id="SSF63829">
    <property type="entry name" value="Calcium-dependent phosphotriesterase"/>
    <property type="match status" value="1"/>
</dbReference>
<dbReference type="PROSITE" id="PS51257">
    <property type="entry name" value="PROKAR_LIPOPROTEIN"/>
    <property type="match status" value="1"/>
</dbReference>
<reference evidence="1 2" key="1">
    <citation type="submission" date="2018-06" db="EMBL/GenBank/DDBJ databases">
        <title>Genomic Encyclopedia of Archaeal and Bacterial Type Strains, Phase II (KMG-II): from individual species to whole genera.</title>
        <authorList>
            <person name="Goeker M."/>
        </authorList>
    </citation>
    <scope>NUCLEOTIDE SEQUENCE [LARGE SCALE GENOMIC DNA]</scope>
    <source>
        <strain evidence="1 2">DSM 27372</strain>
    </source>
</reference>
<protein>
    <submittedName>
        <fullName evidence="1">Uncharacterized protein</fullName>
    </submittedName>
</protein>
<dbReference type="EMBL" id="QKLU01000004">
    <property type="protein sequence ID" value="PYF74391.1"/>
    <property type="molecule type" value="Genomic_DNA"/>
</dbReference>
<dbReference type="AlphaFoldDB" id="A0A318UDV3"/>
<organism evidence="1 2">
    <name type="scientific">Pedobacter nutrimenti</name>
    <dbReference type="NCBI Taxonomy" id="1241337"/>
    <lineage>
        <taxon>Bacteria</taxon>
        <taxon>Pseudomonadati</taxon>
        <taxon>Bacteroidota</taxon>
        <taxon>Sphingobacteriia</taxon>
        <taxon>Sphingobacteriales</taxon>
        <taxon>Sphingobacteriaceae</taxon>
        <taxon>Pedobacter</taxon>
    </lineage>
</organism>
<sequence>MKLMIRIPLILGLMGMVLISACKKTDDFKTKLDALPQINNENKYAYLPAYGVGDTMTIVGRLQPKNNLKIQIGKAEASIVSVDSIPYLAGTYPSTSQQMMDRVKIIITQAMGLGRDIPVKITSGGYSINGAGIEIYALGGKGSFSGGLGITDHVQLSDPNNVFLQCINGKGDLYFFDVPSKSLKHISKDGNFETLMTQRQLTGNQFSLQTFVAGGLNPQSTKAWYSVKTATGDAFVEADLQSKTIKVLNQSNGLKAPFEGLIGQVNLAVTAVYPDSKGNVFLGIAGEVPVQHTPVEIGAVAKYSSSDGSLAYLFKTFAALPGMNGVYIEGPNRFASGLRVLPDESTLYVLSTESVRVLGNITSVPSFLVFDLESRLMIKKFNLLPEGPSILPKRYTGPFSNLRINLDVGSTDGGFGYLPLPGQRLQFLLYQFLDGALATGQGGVDISALVGGPKWMVLDFQAERTYQYAPGPADITGYRFEPYYQYGKPASAFKDQLLNYDEQGQVYMTANAKRRIVKTVLK</sequence>
<gene>
    <name evidence="1" type="ORF">B0O44_104562</name>
</gene>
<accession>A0A318UDV3</accession>
<evidence type="ECO:0000313" key="2">
    <source>
        <dbReference type="Proteomes" id="UP000248198"/>
    </source>
</evidence>
<name>A0A318UDV3_9SPHI</name>
<keyword evidence="2" id="KW-1185">Reference proteome</keyword>
<evidence type="ECO:0000313" key="1">
    <source>
        <dbReference type="EMBL" id="PYF74391.1"/>
    </source>
</evidence>
<proteinExistence type="predicted"/>
<dbReference type="Proteomes" id="UP000248198">
    <property type="component" value="Unassembled WGS sequence"/>
</dbReference>